<protein>
    <recommendedName>
        <fullName evidence="8">G-protein coupled receptors family 1 profile domain-containing protein</fullName>
    </recommendedName>
</protein>
<dbReference type="AlphaFoldDB" id="A0A819KZJ1"/>
<feature type="transmembrane region" description="Helical" evidence="7">
    <location>
        <begin position="198"/>
        <end position="222"/>
    </location>
</feature>
<dbReference type="GO" id="GO:0005886">
    <property type="term" value="C:plasma membrane"/>
    <property type="evidence" value="ECO:0007669"/>
    <property type="project" value="UniProtKB-SubCell"/>
</dbReference>
<reference evidence="10" key="1">
    <citation type="submission" date="2021-02" db="EMBL/GenBank/DDBJ databases">
        <authorList>
            <person name="Nowell W R."/>
        </authorList>
    </citation>
    <scope>NUCLEOTIDE SEQUENCE</scope>
</reference>
<gene>
    <name evidence="10" type="ORF">OKA104_LOCUS27331</name>
    <name evidence="9" type="ORF">VCS650_LOCUS36434</name>
</gene>
<feature type="transmembrane region" description="Helical" evidence="7">
    <location>
        <begin position="150"/>
        <end position="171"/>
    </location>
</feature>
<dbReference type="Proteomes" id="UP000663891">
    <property type="component" value="Unassembled WGS sequence"/>
</dbReference>
<keyword evidence="2" id="KW-1003">Cell membrane</keyword>
<name>A0A819KZJ1_9BILA</name>
<sequence length="359" mass="41887">MMNTTININTNVNKSNNQLFLKTLTSIWTLTNVTLSIIISISVIVYVIIIYISKKNSKKSFHVSLVLTCNTSITIIGSCISLILMTLSSIGGDRNIISLKSIIFWGCHIRGYLAIVFVISIYLSYILQAAYRLFRIVYHKYKYLRTMSTFIYYILIQWILSFVFVLPLLFLNKNSSSYIIYLSEDFNCAVSFTNTRGIIFLTLAVYILPLCCVSLIYFWIIYDIRRKRKQSTVTSKLRRQNKRDRSVIKRICTVMIVLWTLGAPISLFLITFITTGYLHWIAYRVCSLLMSLSFLFISLSSLYVTPQIYKKIRILFGCVKHHKRHQRVPYSININIERERRIESILLEYTSFTDPIIFN</sequence>
<evidence type="ECO:0000256" key="7">
    <source>
        <dbReference type="SAM" id="Phobius"/>
    </source>
</evidence>
<comment type="caution">
    <text evidence="10">The sequence shown here is derived from an EMBL/GenBank/DDBJ whole genome shotgun (WGS) entry which is preliminary data.</text>
</comment>
<dbReference type="GO" id="GO:0004930">
    <property type="term" value="F:G protein-coupled receptor activity"/>
    <property type="evidence" value="ECO:0007669"/>
    <property type="project" value="InterPro"/>
</dbReference>
<feature type="transmembrane region" description="Helical" evidence="7">
    <location>
        <begin position="280"/>
        <end position="304"/>
    </location>
</feature>
<evidence type="ECO:0000256" key="1">
    <source>
        <dbReference type="ARBA" id="ARBA00004651"/>
    </source>
</evidence>
<evidence type="ECO:0000256" key="5">
    <source>
        <dbReference type="ARBA" id="ARBA00023136"/>
    </source>
</evidence>
<dbReference type="EMBL" id="CAJNON010000894">
    <property type="protein sequence ID" value="CAF1399950.1"/>
    <property type="molecule type" value="Genomic_DNA"/>
</dbReference>
<evidence type="ECO:0000256" key="3">
    <source>
        <dbReference type="ARBA" id="ARBA00022692"/>
    </source>
</evidence>
<dbReference type="PANTHER" id="PTHR24241">
    <property type="entry name" value="NEUROPEPTIDE RECEPTOR-RELATED G-PROTEIN COUPLED RECEPTOR"/>
    <property type="match status" value="1"/>
</dbReference>
<accession>A0A819KZJ1</accession>
<comment type="subcellular location">
    <subcellularLocation>
        <location evidence="1">Cell membrane</location>
        <topology evidence="1">Multi-pass membrane protein</topology>
    </subcellularLocation>
</comment>
<dbReference type="InterPro" id="IPR000276">
    <property type="entry name" value="GPCR_Rhodpsn"/>
</dbReference>
<proteinExistence type="predicted"/>
<feature type="transmembrane region" description="Helical" evidence="7">
    <location>
        <begin position="102"/>
        <end position="129"/>
    </location>
</feature>
<keyword evidence="6" id="KW-0675">Receptor</keyword>
<dbReference type="EMBL" id="CAJOAY010002498">
    <property type="protein sequence ID" value="CAF3957532.1"/>
    <property type="molecule type" value="Genomic_DNA"/>
</dbReference>
<dbReference type="SUPFAM" id="SSF81321">
    <property type="entry name" value="Family A G protein-coupled receptor-like"/>
    <property type="match status" value="1"/>
</dbReference>
<feature type="transmembrane region" description="Helical" evidence="7">
    <location>
        <begin position="27"/>
        <end position="52"/>
    </location>
</feature>
<evidence type="ECO:0000256" key="6">
    <source>
        <dbReference type="ARBA" id="ARBA00023170"/>
    </source>
</evidence>
<evidence type="ECO:0000313" key="11">
    <source>
        <dbReference type="Proteomes" id="UP000663881"/>
    </source>
</evidence>
<dbReference type="OrthoDB" id="10051317at2759"/>
<feature type="transmembrane region" description="Helical" evidence="7">
    <location>
        <begin position="64"/>
        <end position="90"/>
    </location>
</feature>
<evidence type="ECO:0000256" key="4">
    <source>
        <dbReference type="ARBA" id="ARBA00022989"/>
    </source>
</evidence>
<dbReference type="Gene3D" id="1.20.1070.10">
    <property type="entry name" value="Rhodopsin 7-helix transmembrane proteins"/>
    <property type="match status" value="1"/>
</dbReference>
<keyword evidence="5 7" id="KW-0472">Membrane</keyword>
<dbReference type="InterPro" id="IPR017452">
    <property type="entry name" value="GPCR_Rhodpsn_7TM"/>
</dbReference>
<feature type="transmembrane region" description="Helical" evidence="7">
    <location>
        <begin position="247"/>
        <end position="274"/>
    </location>
</feature>
<evidence type="ECO:0000259" key="8">
    <source>
        <dbReference type="PROSITE" id="PS50262"/>
    </source>
</evidence>
<keyword evidence="3 7" id="KW-0812">Transmembrane</keyword>
<dbReference type="Pfam" id="PF00001">
    <property type="entry name" value="7tm_1"/>
    <property type="match status" value="1"/>
</dbReference>
<dbReference type="Proteomes" id="UP000663881">
    <property type="component" value="Unassembled WGS sequence"/>
</dbReference>
<organism evidence="10 11">
    <name type="scientific">Adineta steineri</name>
    <dbReference type="NCBI Taxonomy" id="433720"/>
    <lineage>
        <taxon>Eukaryota</taxon>
        <taxon>Metazoa</taxon>
        <taxon>Spiralia</taxon>
        <taxon>Gnathifera</taxon>
        <taxon>Rotifera</taxon>
        <taxon>Eurotatoria</taxon>
        <taxon>Bdelloidea</taxon>
        <taxon>Adinetida</taxon>
        <taxon>Adinetidae</taxon>
        <taxon>Adineta</taxon>
    </lineage>
</organism>
<evidence type="ECO:0000313" key="9">
    <source>
        <dbReference type="EMBL" id="CAF1399950.1"/>
    </source>
</evidence>
<evidence type="ECO:0000256" key="2">
    <source>
        <dbReference type="ARBA" id="ARBA00022475"/>
    </source>
</evidence>
<dbReference type="PROSITE" id="PS50262">
    <property type="entry name" value="G_PROTEIN_RECEP_F1_2"/>
    <property type="match status" value="1"/>
</dbReference>
<feature type="domain" description="G-protein coupled receptors family 1 profile" evidence="8">
    <location>
        <begin position="43"/>
        <end position="309"/>
    </location>
</feature>
<evidence type="ECO:0000313" key="10">
    <source>
        <dbReference type="EMBL" id="CAF3957532.1"/>
    </source>
</evidence>
<keyword evidence="4 7" id="KW-1133">Transmembrane helix</keyword>